<protein>
    <submittedName>
        <fullName evidence="4">Molybdate-binding protein</fullName>
    </submittedName>
</protein>
<organism evidence="4 5">
    <name type="scientific">Effusibacillus lacus</name>
    <dbReference type="NCBI Taxonomy" id="1348429"/>
    <lineage>
        <taxon>Bacteria</taxon>
        <taxon>Bacillati</taxon>
        <taxon>Bacillota</taxon>
        <taxon>Bacilli</taxon>
        <taxon>Bacillales</taxon>
        <taxon>Alicyclobacillaceae</taxon>
        <taxon>Effusibacillus</taxon>
    </lineage>
</organism>
<sequence length="310" mass="34282">MTGKAPLTAEEAAQILKISKYTLYELVKRGKLPAQKIGRQLRIDPDSLDRYLRGNPQETRPIGTSSAKDEFPASVLQGLRFIGSHDPILELLIEFLKHSAVPISLSSSFTGSMEGLIALYKRKADIAGVHLWDDKTEEYNLPFIQYILPGEPITVVNLVQRVQGWIVQPGNPLKLQTWEDIAKRGLRFVNRQKGSGTRLRLDSYLRSSGISPAAIEGYEIEESTHFGVACRIANGEADGGIGVQAAAIRMGLDFAPLFHERYDLVCLGETTRSPEWQQILSVLRSPAFHNAVRSQAGYDTSLTGTIMSFA</sequence>
<dbReference type="GO" id="GO:0003677">
    <property type="term" value="F:DNA binding"/>
    <property type="evidence" value="ECO:0007669"/>
    <property type="project" value="InterPro"/>
</dbReference>
<dbReference type="InterPro" id="IPR009061">
    <property type="entry name" value="DNA-bd_dom_put_sf"/>
</dbReference>
<dbReference type="PANTHER" id="PTHR38431">
    <property type="entry name" value="BLL2305 PROTEIN"/>
    <property type="match status" value="1"/>
</dbReference>
<dbReference type="SUPFAM" id="SSF53850">
    <property type="entry name" value="Periplasmic binding protein-like II"/>
    <property type="match status" value="1"/>
</dbReference>
<evidence type="ECO:0000259" key="2">
    <source>
        <dbReference type="Pfam" id="PF12727"/>
    </source>
</evidence>
<comment type="caution">
    <text evidence="4">The sequence shown here is derived from an EMBL/GenBank/DDBJ whole genome shotgun (WGS) entry which is preliminary data.</text>
</comment>
<keyword evidence="5" id="KW-1185">Reference proteome</keyword>
<dbReference type="RefSeq" id="WP_096182873.1">
    <property type="nucleotide sequence ID" value="NZ_BDUF01000086.1"/>
</dbReference>
<proteinExistence type="predicted"/>
<feature type="domain" description="Helix-turn-helix" evidence="3">
    <location>
        <begin position="7"/>
        <end position="55"/>
    </location>
</feature>
<dbReference type="InterPro" id="IPR041657">
    <property type="entry name" value="HTH_17"/>
</dbReference>
<dbReference type="InterPro" id="IPR010093">
    <property type="entry name" value="SinI_DNA-bd"/>
</dbReference>
<dbReference type="InterPro" id="IPR024370">
    <property type="entry name" value="PBP_domain"/>
</dbReference>
<name>A0A292YRU9_9BACL</name>
<evidence type="ECO:0000256" key="1">
    <source>
        <dbReference type="SAM" id="MobiDB-lite"/>
    </source>
</evidence>
<gene>
    <name evidence="4" type="ORF">EFBL_2800</name>
</gene>
<dbReference type="Pfam" id="PF12728">
    <property type="entry name" value="HTH_17"/>
    <property type="match status" value="1"/>
</dbReference>
<evidence type="ECO:0000259" key="3">
    <source>
        <dbReference type="Pfam" id="PF12728"/>
    </source>
</evidence>
<dbReference type="Proteomes" id="UP000217785">
    <property type="component" value="Unassembled WGS sequence"/>
</dbReference>
<feature type="region of interest" description="Disordered" evidence="1">
    <location>
        <begin position="48"/>
        <end position="67"/>
    </location>
</feature>
<feature type="domain" description="PBP" evidence="2">
    <location>
        <begin position="95"/>
        <end position="284"/>
    </location>
</feature>
<dbReference type="NCBIfam" id="TIGR01764">
    <property type="entry name" value="excise"/>
    <property type="match status" value="1"/>
</dbReference>
<dbReference type="SUPFAM" id="SSF46955">
    <property type="entry name" value="Putative DNA-binding domain"/>
    <property type="match status" value="1"/>
</dbReference>
<reference evidence="5" key="1">
    <citation type="submission" date="2017-07" db="EMBL/GenBank/DDBJ databases">
        <title>Draft genome sequence of Effusibacillus lacus strain skLN1.</title>
        <authorList>
            <person name="Watanabe M."/>
            <person name="Kojima H."/>
            <person name="Fukui M."/>
        </authorList>
    </citation>
    <scope>NUCLEOTIDE SEQUENCE [LARGE SCALE GENOMIC DNA]</scope>
    <source>
        <strain evidence="5">skLN1</strain>
    </source>
</reference>
<evidence type="ECO:0000313" key="4">
    <source>
        <dbReference type="EMBL" id="GAX91134.1"/>
    </source>
</evidence>
<feature type="compositionally biased region" description="Polar residues" evidence="1">
    <location>
        <begin position="56"/>
        <end position="66"/>
    </location>
</feature>
<dbReference type="Pfam" id="PF12727">
    <property type="entry name" value="PBP_like"/>
    <property type="match status" value="1"/>
</dbReference>
<dbReference type="OrthoDB" id="9805928at2"/>
<evidence type="ECO:0000313" key="5">
    <source>
        <dbReference type="Proteomes" id="UP000217785"/>
    </source>
</evidence>
<dbReference type="PANTHER" id="PTHR38431:SF1">
    <property type="entry name" value="BLL2305 PROTEIN"/>
    <property type="match status" value="1"/>
</dbReference>
<accession>A0A292YRU9</accession>
<dbReference type="EMBL" id="BDUF01000086">
    <property type="protein sequence ID" value="GAX91134.1"/>
    <property type="molecule type" value="Genomic_DNA"/>
</dbReference>
<dbReference type="AlphaFoldDB" id="A0A292YRU9"/>